<dbReference type="RefSeq" id="WP_002525369.1">
    <property type="nucleotide sequence ID" value="NZ_AP022844.1"/>
</dbReference>
<keyword evidence="3" id="KW-0808">Transferase</keyword>
<evidence type="ECO:0000313" key="5">
    <source>
        <dbReference type="EMBL" id="PGF33205.1"/>
    </source>
</evidence>
<dbReference type="SUPFAM" id="SSF53335">
    <property type="entry name" value="S-adenosyl-L-methionine-dependent methyltransferases"/>
    <property type="match status" value="1"/>
</dbReference>
<sequence>MPSSDALIVVEDWISEHFFTTDARKESFQKLVLDRRKQWDGEDVPTTRTRFTERASKLATMLAALYSEDLDEAARAEAAEQAHEELLRVLGYSTGEFRIRRDGPVRWFSTAGIEQSALAVVTARPVETPDQLMVKDARTLPTPWRPSEDAPDSEEVHSTSRLVSTLFAPKEGPSFALIMAGRWLVVAEKGRWPEGRYLAVDVQTVAERADLKKGGEVDRALTCLEAASLAPDADGHVWWSEALDESIKHTVGVSQDLREGVRESIEIIANEVVSRRRDRGLEPLSQDQAQPLAMQSLRFLYRILFLLYAEASPELGVLPVGAPQYDSGYSLDRLRELVQVPLVTQRSMAGTHLYESLGTLFRLVDRGNLEDVDDATTGLSFHSLRADLFRPQATALIDEVGLGNQALQQVLERLLLSKEQHGRKGRERGYISYAELGINQLGAVYEGLMSYSGFFATEDLYEVAHDGNPQKGSWVVPLSRAHDIAQEDFVTVVDDHGARHPRIHRRGEFVFRLSGRARQQSASYYTPEVLTRFTVGQALEELLDDTTTAEEILHLSVCEPALGSGAFAIEATRQLAEQYLTRRQAELGRRIDPEDYPAQLQRTKAYIALHNVYEVDLNATAVEFAEITLWLDTMASGLDAPWFGLHLRRGNSLIGARHAVYTRDQLTSKAWLTTPPTDVPLTDLAARLDDDAVDPTQADGSIPHFLVPAAGWGSSADSKEAKTLVPQRVKDVKDWRKQFRRRPSRHDVTTLVELGHQVEDLWTMALRRLTVAEQQTSRDIALWGRNEAPSHRQVVTREQVEQSLADPDGAYQRLRLVMDAWCALWFWPLTTQVAPPSWAEWIDACTMLLGGRLSRADRRRDAPMLGSAQIWEALAAQEDLALASAGAATVAQTLDKHPWLQVCRQVAREQGFFHWQLDFAPVFARGGFDLQVGNPPWVRSILDMDALLAEGDPWWQLAGKTPEDVREQRRTVTLALPGLADSVCRGITDVSGTGSFVGHATNYPMLQGLQPDLYRCFMCQTWAHTSSRGTIGLVHPETHFTDEKAGHLREETYPRLRRHWQFVNELKLFDEVHDLVTYGVHVYGSPAQPHFLQASALYHPDTVVGSLRHDGSGGAPGFKVDGHWDQRPHAQRIETVTDETLATWRDILDPNLEAPRRTRMLYTVNRDVAETLQQLSKAPRLGSLSLRFSPGWHEKNDRTKGYFIQQWGTPDSWNDVILQGPHLHVATPFYKSPNPTMKHNQDWSVVDLETLPPDAIPVTSYKPAGDRAWYDADYTHWDGDPARDHYRLAWRAMAANTGERTLIPAIIPPGTAHPNGVFCVGGADNRILTACAGFASSLLLDFSARAAPKSGIYQAVFDRLPAPCQRHPLLPALLLRTLRLNCLTDAYADLWAECFDPSFTSDSWTIPDRATTPLGDVGPTWTSQTPLRRAVDRRQALVEIDALVALMLGITADQLCTVYRTQFAVLYGYDHDQYFYDAHGRLVPNQVLKVRRKKGEAITEAERTATTYRYDLPFHTYDRELDMHIAYVEFERRLETRGTDS</sequence>
<evidence type="ECO:0000256" key="1">
    <source>
        <dbReference type="ARBA" id="ARBA00011900"/>
    </source>
</evidence>
<dbReference type="InterPro" id="IPR050953">
    <property type="entry name" value="N4_N6_ade-DNA_methylase"/>
</dbReference>
<dbReference type="PANTHER" id="PTHR33841">
    <property type="entry name" value="DNA METHYLTRANSFERASE YEEA-RELATED"/>
    <property type="match status" value="1"/>
</dbReference>
<comment type="caution">
    <text evidence="5">The sequence shown here is derived from an EMBL/GenBank/DDBJ whole genome shotgun (WGS) entry which is preliminary data.</text>
</comment>
<dbReference type="PANTHER" id="PTHR33841:SF1">
    <property type="entry name" value="DNA METHYLTRANSFERASE A"/>
    <property type="match status" value="1"/>
</dbReference>
<dbReference type="EC" id="2.1.1.72" evidence="1"/>
<accession>A0A8B2VDE4</accession>
<evidence type="ECO:0000313" key="6">
    <source>
        <dbReference type="Proteomes" id="UP000226191"/>
    </source>
</evidence>
<protein>
    <recommendedName>
        <fullName evidence="1">site-specific DNA-methyltransferase (adenine-specific)</fullName>
        <ecNumber evidence="1">2.1.1.72</ecNumber>
    </recommendedName>
</protein>
<evidence type="ECO:0000256" key="4">
    <source>
        <dbReference type="ARBA" id="ARBA00047942"/>
    </source>
</evidence>
<dbReference type="GO" id="GO:0032259">
    <property type="term" value="P:methylation"/>
    <property type="evidence" value="ECO:0007669"/>
    <property type="project" value="UniProtKB-KW"/>
</dbReference>
<dbReference type="EMBL" id="MVCE01000004">
    <property type="protein sequence ID" value="PGF33205.1"/>
    <property type="molecule type" value="Genomic_DNA"/>
</dbReference>
<proteinExistence type="predicted"/>
<reference evidence="5 6" key="1">
    <citation type="submission" date="2017-02" db="EMBL/GenBank/DDBJ databases">
        <title>Prevalence of linear plasmids in Cutibacterium acnes isolates obtained from cancerous prostatic tissue.</title>
        <authorList>
            <person name="Davidsson S."/>
            <person name="Bruggemann H."/>
        </authorList>
    </citation>
    <scope>NUCLEOTIDE SEQUENCE [LARGE SCALE GENOMIC DNA]</scope>
    <source>
        <strain evidence="5 6">11-78</strain>
    </source>
</reference>
<dbReference type="InterPro" id="IPR029063">
    <property type="entry name" value="SAM-dependent_MTases_sf"/>
</dbReference>
<dbReference type="GeneID" id="92857559"/>
<organism evidence="5 6">
    <name type="scientific">Cutibacterium acnes</name>
    <name type="common">Propionibacterium acnes</name>
    <dbReference type="NCBI Taxonomy" id="1747"/>
    <lineage>
        <taxon>Bacteria</taxon>
        <taxon>Bacillati</taxon>
        <taxon>Actinomycetota</taxon>
        <taxon>Actinomycetes</taxon>
        <taxon>Propionibacteriales</taxon>
        <taxon>Propionibacteriaceae</taxon>
        <taxon>Cutibacterium</taxon>
    </lineage>
</organism>
<keyword evidence="5" id="KW-0378">Hydrolase</keyword>
<dbReference type="GO" id="GO:0009007">
    <property type="term" value="F:site-specific DNA-methyltransferase (adenine-specific) activity"/>
    <property type="evidence" value="ECO:0007669"/>
    <property type="project" value="UniProtKB-EC"/>
</dbReference>
<evidence type="ECO:0000256" key="2">
    <source>
        <dbReference type="ARBA" id="ARBA00022603"/>
    </source>
</evidence>
<comment type="catalytic activity">
    <reaction evidence="4">
        <text>a 2'-deoxyadenosine in DNA + S-adenosyl-L-methionine = an N(6)-methyl-2'-deoxyadenosine in DNA + S-adenosyl-L-homocysteine + H(+)</text>
        <dbReference type="Rhea" id="RHEA:15197"/>
        <dbReference type="Rhea" id="RHEA-COMP:12418"/>
        <dbReference type="Rhea" id="RHEA-COMP:12419"/>
        <dbReference type="ChEBI" id="CHEBI:15378"/>
        <dbReference type="ChEBI" id="CHEBI:57856"/>
        <dbReference type="ChEBI" id="CHEBI:59789"/>
        <dbReference type="ChEBI" id="CHEBI:90615"/>
        <dbReference type="ChEBI" id="CHEBI:90616"/>
        <dbReference type="EC" id="2.1.1.72"/>
    </reaction>
</comment>
<dbReference type="Proteomes" id="UP000226191">
    <property type="component" value="Unassembled WGS sequence"/>
</dbReference>
<dbReference type="GO" id="GO:0004519">
    <property type="term" value="F:endonuclease activity"/>
    <property type="evidence" value="ECO:0007669"/>
    <property type="project" value="UniProtKB-KW"/>
</dbReference>
<name>A0A8B2VDE4_CUTAC</name>
<dbReference type="Gene3D" id="3.40.50.150">
    <property type="entry name" value="Vaccinia Virus protein VP39"/>
    <property type="match status" value="2"/>
</dbReference>
<gene>
    <name evidence="5" type="ORF">B1B09_09855</name>
</gene>
<keyword evidence="5" id="KW-0255">Endonuclease</keyword>
<evidence type="ECO:0000256" key="3">
    <source>
        <dbReference type="ARBA" id="ARBA00022679"/>
    </source>
</evidence>
<keyword evidence="5" id="KW-0540">Nuclease</keyword>
<keyword evidence="2" id="KW-0489">Methyltransferase</keyword>